<organism evidence="1 2">
    <name type="scientific">Pseudomonas fluorescens HK44</name>
    <dbReference type="NCBI Taxonomy" id="1042209"/>
    <lineage>
        <taxon>Bacteria</taxon>
        <taxon>Pseudomonadati</taxon>
        <taxon>Pseudomonadota</taxon>
        <taxon>Gammaproteobacteria</taxon>
        <taxon>Pseudomonadales</taxon>
        <taxon>Pseudomonadaceae</taxon>
        <taxon>Pseudomonas</taxon>
    </lineage>
</organism>
<gene>
    <name evidence="1" type="ORF">HK44_000005</name>
</gene>
<protein>
    <submittedName>
        <fullName evidence="1">Uncharacterized protein</fullName>
    </submittedName>
</protein>
<evidence type="ECO:0000313" key="2">
    <source>
        <dbReference type="Proteomes" id="UP000022611"/>
    </source>
</evidence>
<reference evidence="1 2" key="1">
    <citation type="journal article" date="2011" name="J. Bacteriol.">
        <title>Draft genome sequence of the polycyclic aromatic hydrocarbon-degrading, genetically engineered bioluminescent bioreporter Pseudomonas fluorescens HK44.</title>
        <authorList>
            <person name="Chauhan A."/>
            <person name="Layton A.C."/>
            <person name="Williams D.E."/>
            <person name="Smartt A.E."/>
            <person name="Ripp S."/>
            <person name="Karpinets T.V."/>
            <person name="Brown S.D."/>
            <person name="Sayler G.S."/>
        </authorList>
    </citation>
    <scope>NUCLEOTIDE SEQUENCE [LARGE SCALE GENOMIC DNA]</scope>
    <source>
        <strain evidence="1 2">HK44</strain>
    </source>
</reference>
<dbReference type="AlphaFoldDB" id="A0A010T1A2"/>
<dbReference type="HOGENOM" id="CLU_2410950_0_0_6"/>
<dbReference type="Proteomes" id="UP000022611">
    <property type="component" value="Unassembled WGS sequence"/>
</dbReference>
<evidence type="ECO:0000313" key="1">
    <source>
        <dbReference type="EMBL" id="EXF96668.1"/>
    </source>
</evidence>
<name>A0A010T1A2_PSEFL</name>
<accession>A0A010T1A2</accession>
<proteinExistence type="predicted"/>
<comment type="caution">
    <text evidence="1">The sequence shown here is derived from an EMBL/GenBank/DDBJ whole genome shotgun (WGS) entry which is preliminary data.</text>
</comment>
<sequence length="92" mass="10137">MIGGQQCNRKSITPALLLRQQLITMLDDRATYLALYLGSQEVFAVVTLTLQSSSDHATNKPVESVIAIMAYRFRLDCHGMSASKILCAGVQY</sequence>
<dbReference type="EMBL" id="AFOY02000001">
    <property type="protein sequence ID" value="EXF96668.1"/>
    <property type="molecule type" value="Genomic_DNA"/>
</dbReference>